<dbReference type="EMBL" id="SIJK02000002">
    <property type="protein sequence ID" value="MBP1464471.1"/>
    <property type="molecule type" value="Genomic_DNA"/>
</dbReference>
<dbReference type="InterPro" id="IPR000719">
    <property type="entry name" value="Prot_kinase_dom"/>
</dbReference>
<comment type="caution">
    <text evidence="7">The sequence shown here is derived from an EMBL/GenBank/DDBJ whole genome shotgun (WGS) entry which is preliminary data.</text>
</comment>
<keyword evidence="8" id="KW-1185">Reference proteome</keyword>
<dbReference type="Gene3D" id="3.30.200.20">
    <property type="entry name" value="Phosphorylase Kinase, domain 1"/>
    <property type="match status" value="1"/>
</dbReference>
<evidence type="ECO:0000256" key="5">
    <source>
        <dbReference type="ARBA" id="ARBA00022840"/>
    </source>
</evidence>
<evidence type="ECO:0000256" key="1">
    <source>
        <dbReference type="ARBA" id="ARBA00012513"/>
    </source>
</evidence>
<keyword evidence="3" id="KW-0547">Nucleotide-binding</keyword>
<organism evidence="7 8">
    <name type="scientific">Candidatus Chloroploca mongolica</name>
    <dbReference type="NCBI Taxonomy" id="2528176"/>
    <lineage>
        <taxon>Bacteria</taxon>
        <taxon>Bacillati</taxon>
        <taxon>Chloroflexota</taxon>
        <taxon>Chloroflexia</taxon>
        <taxon>Chloroflexales</taxon>
        <taxon>Chloroflexineae</taxon>
        <taxon>Oscillochloridaceae</taxon>
        <taxon>Candidatus Chloroploca</taxon>
    </lineage>
</organism>
<dbReference type="Pfam" id="PF00069">
    <property type="entry name" value="Pkinase"/>
    <property type="match status" value="1"/>
</dbReference>
<dbReference type="Gene3D" id="1.10.510.10">
    <property type="entry name" value="Transferase(Phosphotransferase) domain 1"/>
    <property type="match status" value="1"/>
</dbReference>
<dbReference type="SUPFAM" id="SSF56112">
    <property type="entry name" value="Protein kinase-like (PK-like)"/>
    <property type="match status" value="1"/>
</dbReference>
<evidence type="ECO:0000256" key="2">
    <source>
        <dbReference type="ARBA" id="ARBA00022679"/>
    </source>
</evidence>
<dbReference type="GO" id="GO:0004674">
    <property type="term" value="F:protein serine/threonine kinase activity"/>
    <property type="evidence" value="ECO:0007669"/>
    <property type="project" value="UniProtKB-KW"/>
</dbReference>
<feature type="domain" description="Protein kinase" evidence="6">
    <location>
        <begin position="18"/>
        <end position="279"/>
    </location>
</feature>
<dbReference type="InterPro" id="IPR011009">
    <property type="entry name" value="Kinase-like_dom_sf"/>
</dbReference>
<evidence type="ECO:0000256" key="4">
    <source>
        <dbReference type="ARBA" id="ARBA00022777"/>
    </source>
</evidence>
<dbReference type="PANTHER" id="PTHR43289:SF6">
    <property type="entry name" value="SERINE_THREONINE-PROTEIN KINASE NEKL-3"/>
    <property type="match status" value="1"/>
</dbReference>
<dbReference type="PROSITE" id="PS50011">
    <property type="entry name" value="PROTEIN_KINASE_DOM"/>
    <property type="match status" value="1"/>
</dbReference>
<dbReference type="CDD" id="cd14014">
    <property type="entry name" value="STKc_PknB_like"/>
    <property type="match status" value="1"/>
</dbReference>
<evidence type="ECO:0000313" key="8">
    <source>
        <dbReference type="Proteomes" id="UP001193081"/>
    </source>
</evidence>
<evidence type="ECO:0000313" key="7">
    <source>
        <dbReference type="EMBL" id="MBP1464471.1"/>
    </source>
</evidence>
<proteinExistence type="predicted"/>
<reference evidence="7 8" key="1">
    <citation type="submission" date="2021-03" db="EMBL/GenBank/DDBJ databases">
        <authorList>
            <person name="Grouzdev D.S."/>
        </authorList>
    </citation>
    <scope>NUCLEOTIDE SEQUENCE [LARGE SCALE GENOMIC DNA]</scope>
    <source>
        <strain evidence="7 8">M50-1</strain>
    </source>
</reference>
<dbReference type="PANTHER" id="PTHR43289">
    <property type="entry name" value="MITOGEN-ACTIVATED PROTEIN KINASE KINASE KINASE 20-RELATED"/>
    <property type="match status" value="1"/>
</dbReference>
<keyword evidence="5" id="KW-0067">ATP-binding</keyword>
<name>A0ABS4D4V7_9CHLR</name>
<dbReference type="RefSeq" id="WP_167857214.1">
    <property type="nucleotide sequence ID" value="NZ_SIJK02000002.1"/>
</dbReference>
<sequence length="777" mass="85935">MTGHIQWNPGVLVGNERYRIEAELGSGGAGMVFRATQLELDDQVALKVATAVDPAALEALREEARLLRRLRHPHLPLVSDFFVEGGCPCLVMEYIEGQDLHTFQSDHGGIISEAEALTVMEDVAEALAYLHAQSPPIIHRDIKPANIRVRPDGTAVLVDFGIAKIGGAGTQTHMMGRGIGTPPYAPPEQYASGLTDTYTDVYAFGATLYVLLTGELPVESVLRLSGQTLVPPRQINPALSASTEQVILKAMAVVSGVRFGSGRELLEALRSDQPLQPSVPPTTKLRDPQICPICGAQQQTVNPLFCIQCGVPLALRFPQTNRILADPTNLIAYADAEWDAATGHLLSQRLRRWLETLEEYDWLERLQQAVERYPQDHDAALELLLRPTPLEDLRTDQPQINFGRQMPGSRPTAGLQVRIATPSYLHGEVQSEGDWFTVTPTKLRVYPGHAIPPILIAVKPEALEAYEAERSLTGGLTLTTNRGKIELPVTMIVYNPPRPQAPTLVNCGRVESRQRSEQRVVLRNIGGGVYGGQVSARQAWLLVESQQARFALHRGEQHTVNFSVETHMLTPTGVHEGHLLWESEEGDLLTRVQIEVVPPLEVHPGEPATAIIRPEDLIVLCDCVRGSPPHAWERGISLLQSGKLAHALRFFHREELAREAEMLLQQNDHAIALEQMLRKLGAKPARHFKDNQGKVIGQITGPLSRKPPVIEYIIRNTSKRGYLYGSLRPLVEWLSIPDPGFGCLPDHEAIVTCLPDYNRRTRAPLFGTMDLFEVVLE</sequence>
<dbReference type="Proteomes" id="UP001193081">
    <property type="component" value="Unassembled WGS sequence"/>
</dbReference>
<dbReference type="SMART" id="SM00220">
    <property type="entry name" value="S_TKc"/>
    <property type="match status" value="1"/>
</dbReference>
<accession>A0ABS4D4V7</accession>
<dbReference type="EC" id="2.7.11.1" evidence="1"/>
<protein>
    <recommendedName>
        <fullName evidence="1">non-specific serine/threonine protein kinase</fullName>
        <ecNumber evidence="1">2.7.11.1</ecNumber>
    </recommendedName>
</protein>
<keyword evidence="7" id="KW-0723">Serine/threonine-protein kinase</keyword>
<keyword evidence="4 7" id="KW-0418">Kinase</keyword>
<gene>
    <name evidence="7" type="ORF">EYB53_002000</name>
</gene>
<keyword evidence="2" id="KW-0808">Transferase</keyword>
<evidence type="ECO:0000259" key="6">
    <source>
        <dbReference type="PROSITE" id="PS50011"/>
    </source>
</evidence>
<evidence type="ECO:0000256" key="3">
    <source>
        <dbReference type="ARBA" id="ARBA00022741"/>
    </source>
</evidence>